<dbReference type="EMBL" id="CCYD01000252">
    <property type="protein sequence ID" value="CEG36955.1"/>
    <property type="molecule type" value="Genomic_DNA"/>
</dbReference>
<accession>A0A0N7L3V8</accession>
<proteinExistence type="predicted"/>
<feature type="region of interest" description="Disordered" evidence="1">
    <location>
        <begin position="426"/>
        <end position="447"/>
    </location>
</feature>
<protein>
    <submittedName>
        <fullName evidence="2">Uncharacterized protein</fullName>
    </submittedName>
</protein>
<evidence type="ECO:0000313" key="3">
    <source>
        <dbReference type="Proteomes" id="UP000054928"/>
    </source>
</evidence>
<name>A0A0N7L3V8_PLAHL</name>
<dbReference type="RefSeq" id="XP_024573324.1">
    <property type="nucleotide sequence ID" value="XM_024722226.1"/>
</dbReference>
<dbReference type="GeneID" id="36399259"/>
<organism evidence="2 3">
    <name type="scientific">Plasmopara halstedii</name>
    <name type="common">Downy mildew of sunflower</name>
    <dbReference type="NCBI Taxonomy" id="4781"/>
    <lineage>
        <taxon>Eukaryota</taxon>
        <taxon>Sar</taxon>
        <taxon>Stramenopiles</taxon>
        <taxon>Oomycota</taxon>
        <taxon>Peronosporomycetes</taxon>
        <taxon>Peronosporales</taxon>
        <taxon>Peronosporaceae</taxon>
        <taxon>Plasmopara</taxon>
    </lineage>
</organism>
<dbReference type="OrthoDB" id="129949at2759"/>
<sequence>MADPAWGTLVSLSEEETTRTFYRTEPLPTQNRWPLDQQRQPAALRRQPCSDDNAMHHPLGVRNAAGYPTVPLSVQHSDVSPLLVEIPSTDNNDWRQLQQQRELLAQEQQQKQWDMQLHLQAQMPRGHKVQNQRKMVEFHYTSGMNDIEQLTWNDDILTQGLRPETNRRFVQCQQLSSDTTTPFPLFGAGCEGNFLVELPMSRDEVVLSPQQVPRLSQSHLQTQPSGTLLNHGQQWDNTSAVLFAKDSINLIPKSQIKKSHGQQPQPYHSTRRNHHCHYVANLVQNASESYPSEFALNEIMKQFHSSVRPEIGISPATGTSYVGNAATQRNELISNLVTTKTQVHPPTETHVYNPHVPLSSTRTIIVPGISLASEPTRHVTIQDLLNGDDKSVKVDMAKSRKRGGKQKRDFDNRRMLLKKMPFIYQKRPQQQSERSHHPSTAKHFVENTKLREGSTLLSQGASALNTKQLTPPYQVYKKSRAAQMEEETNDLSILKPNPLQSQSTREPDRTTNAAIPDTSKCSKNQRMGASVRSSTTRQADNRLVLGTSALQVIAKREEARGKIAPACSQPTAIKSHIVGQCQRYAEKRFGKVTGATLKRQQHRLERSQQIFSGNGGAPSKKRRRAKLPTAQYRGMTSEIPKQESCDAAPSYKNLQLIPELRRDTTLTANHGSPAPDPSCVENRTVVIFCKRDFMRYQAAKIWRKYQEQLHKQEEWREVRIAGKRTRYLNSRYDDLQRTHQRKYTRSGKPHRNSKREVVQALRRAFSAESADLTTADIPVSF</sequence>
<evidence type="ECO:0000313" key="2">
    <source>
        <dbReference type="EMBL" id="CEG36955.1"/>
    </source>
</evidence>
<keyword evidence="3" id="KW-1185">Reference proteome</keyword>
<evidence type="ECO:0000256" key="1">
    <source>
        <dbReference type="SAM" id="MobiDB-lite"/>
    </source>
</evidence>
<dbReference type="AlphaFoldDB" id="A0A0N7L3V8"/>
<reference evidence="3" key="1">
    <citation type="submission" date="2014-09" db="EMBL/GenBank/DDBJ databases">
        <authorList>
            <person name="Sharma Rahul"/>
            <person name="Thines Marco"/>
        </authorList>
    </citation>
    <scope>NUCLEOTIDE SEQUENCE [LARGE SCALE GENOMIC DNA]</scope>
</reference>
<dbReference type="Proteomes" id="UP000054928">
    <property type="component" value="Unassembled WGS sequence"/>
</dbReference>
<feature type="compositionally biased region" description="Polar residues" evidence="1">
    <location>
        <begin position="519"/>
        <end position="537"/>
    </location>
</feature>
<feature type="region of interest" description="Disordered" evidence="1">
    <location>
        <begin position="481"/>
        <end position="537"/>
    </location>
</feature>